<dbReference type="Gene3D" id="1.25.40.630">
    <property type="match status" value="1"/>
</dbReference>
<dbReference type="InterPro" id="IPR026896">
    <property type="entry name" value="CSTF_C"/>
</dbReference>
<dbReference type="EMBL" id="BPVZ01000134">
    <property type="protein sequence ID" value="GKV39429.1"/>
    <property type="molecule type" value="Genomic_DNA"/>
</dbReference>
<sequence length="392" mass="42222">MAGKQVTGDELPANIAGMSKNQLYDIMSQMKTLIEQNQQQARQILKQNPPLTKALFQAQIMLGMVQPPQVVAGIQPPPSQHPQQSAQPPSQSQIQPVQSLPGQVDLQDPAGVSVPQIQPPIRKLQQNQPVTQIISATASSVNVPSQTTPSQPLQVPLQTKGHLNPPLSLPQSSQFGGAPTPPLHPASHPPALHQTQTPTASSQLQLPLQTTGISNLPLQPPLPPQLRQPSAAPFRHQYAQSMGPSKGFQHPGGPQHLSHPMYHSGNRLSAGIRASFPQGQPPHQSMYQSQAGGSHLVTEFGNQFGGFMQVDKGSSWISGKSDTPAIAQLPGSYPLVPRQVGLGNQPPRPASLTPEMEKALLQQVMSLTPEQINLLPPEQRNQVLQLQQILRQ</sequence>
<proteinExistence type="predicted"/>
<organism evidence="7 8">
    <name type="scientific">Rubroshorea leprosula</name>
    <dbReference type="NCBI Taxonomy" id="152421"/>
    <lineage>
        <taxon>Eukaryota</taxon>
        <taxon>Viridiplantae</taxon>
        <taxon>Streptophyta</taxon>
        <taxon>Embryophyta</taxon>
        <taxon>Tracheophyta</taxon>
        <taxon>Spermatophyta</taxon>
        <taxon>Magnoliopsida</taxon>
        <taxon>eudicotyledons</taxon>
        <taxon>Gunneridae</taxon>
        <taxon>Pentapetalae</taxon>
        <taxon>rosids</taxon>
        <taxon>malvids</taxon>
        <taxon>Malvales</taxon>
        <taxon>Dipterocarpaceae</taxon>
        <taxon>Rubroshorea</taxon>
    </lineage>
</organism>
<evidence type="ECO:0000256" key="2">
    <source>
        <dbReference type="ARBA" id="ARBA00022884"/>
    </source>
</evidence>
<dbReference type="GO" id="GO:0005634">
    <property type="term" value="C:nucleus"/>
    <property type="evidence" value="ECO:0007669"/>
    <property type="project" value="UniProtKB-SubCell"/>
</dbReference>
<dbReference type="AlphaFoldDB" id="A0AAV5LRE6"/>
<reference evidence="7 8" key="1">
    <citation type="journal article" date="2021" name="Commun. Biol.">
        <title>The genome of Shorea leprosula (Dipterocarpaceae) highlights the ecological relevance of drought in aseasonal tropical rainforests.</title>
        <authorList>
            <person name="Ng K.K.S."/>
            <person name="Kobayashi M.J."/>
            <person name="Fawcett J.A."/>
            <person name="Hatakeyama M."/>
            <person name="Paape T."/>
            <person name="Ng C.H."/>
            <person name="Ang C.C."/>
            <person name="Tnah L.H."/>
            <person name="Lee C.T."/>
            <person name="Nishiyama T."/>
            <person name="Sese J."/>
            <person name="O'Brien M.J."/>
            <person name="Copetti D."/>
            <person name="Mohd Noor M.I."/>
            <person name="Ong R.C."/>
            <person name="Putra M."/>
            <person name="Sireger I.Z."/>
            <person name="Indrioko S."/>
            <person name="Kosugi Y."/>
            <person name="Izuno A."/>
            <person name="Isagi Y."/>
            <person name="Lee S.L."/>
            <person name="Shimizu K.K."/>
        </authorList>
    </citation>
    <scope>NUCLEOTIDE SEQUENCE [LARGE SCALE GENOMIC DNA]</scope>
    <source>
        <strain evidence="7">214</strain>
    </source>
</reference>
<dbReference type="InterPro" id="IPR025742">
    <property type="entry name" value="CSTF2_hinge"/>
</dbReference>
<feature type="compositionally biased region" description="Pro residues" evidence="4">
    <location>
        <begin position="179"/>
        <end position="188"/>
    </location>
</feature>
<dbReference type="PANTHER" id="PTHR47866:SF2">
    <property type="entry name" value="HYDROXYPROLINE-RICH GLYCOPROTEIN FAMILY PROTEIN"/>
    <property type="match status" value="1"/>
</dbReference>
<evidence type="ECO:0000259" key="5">
    <source>
        <dbReference type="Pfam" id="PF14304"/>
    </source>
</evidence>
<comment type="caution">
    <text evidence="7">The sequence shown here is derived from an EMBL/GenBank/DDBJ whole genome shotgun (WGS) entry which is preliminary data.</text>
</comment>
<feature type="region of interest" description="Disordered" evidence="4">
    <location>
        <begin position="71"/>
        <end position="115"/>
    </location>
</feature>
<dbReference type="PANTHER" id="PTHR47866">
    <property type="entry name" value="HYDROXYPROLINE-RICH GLYCOPROTEIN FAMILY PROTEIN"/>
    <property type="match status" value="1"/>
</dbReference>
<dbReference type="Proteomes" id="UP001054252">
    <property type="component" value="Unassembled WGS sequence"/>
</dbReference>
<feature type="domain" description="Transcription termination and cleavage factor C-terminal" evidence="5">
    <location>
        <begin position="358"/>
        <end position="392"/>
    </location>
</feature>
<feature type="domain" description="Cleavage stimulation factor subunit 2 hinge" evidence="6">
    <location>
        <begin position="8"/>
        <end position="70"/>
    </location>
</feature>
<evidence type="ECO:0000259" key="6">
    <source>
        <dbReference type="Pfam" id="PF14327"/>
    </source>
</evidence>
<dbReference type="FunFam" id="1.10.20.70:FF:000001">
    <property type="entry name" value="Cleavage stimulation factor subunit 2"/>
    <property type="match status" value="1"/>
</dbReference>
<keyword evidence="3" id="KW-0539">Nucleus</keyword>
<comment type="subcellular location">
    <subcellularLocation>
        <location evidence="1">Nucleus</location>
    </subcellularLocation>
</comment>
<dbReference type="Pfam" id="PF14304">
    <property type="entry name" value="CSTF_C"/>
    <property type="match status" value="1"/>
</dbReference>
<protein>
    <recommendedName>
        <fullName evidence="9">Cleavage stimulating factor 64</fullName>
    </recommendedName>
</protein>
<evidence type="ECO:0008006" key="9">
    <source>
        <dbReference type="Google" id="ProtNLM"/>
    </source>
</evidence>
<dbReference type="Pfam" id="PF14327">
    <property type="entry name" value="CSTF2_hinge"/>
    <property type="match status" value="1"/>
</dbReference>
<name>A0AAV5LRE6_9ROSI</name>
<feature type="region of interest" description="Disordered" evidence="4">
    <location>
        <begin position="139"/>
        <end position="203"/>
    </location>
</feature>
<dbReference type="GO" id="GO:0003723">
    <property type="term" value="F:RNA binding"/>
    <property type="evidence" value="ECO:0007669"/>
    <property type="project" value="UniProtKB-KW"/>
</dbReference>
<evidence type="ECO:0000256" key="1">
    <source>
        <dbReference type="ARBA" id="ARBA00004123"/>
    </source>
</evidence>
<feature type="compositionally biased region" description="Polar residues" evidence="4">
    <location>
        <begin position="139"/>
        <end position="157"/>
    </location>
</feature>
<evidence type="ECO:0000313" key="7">
    <source>
        <dbReference type="EMBL" id="GKV39429.1"/>
    </source>
</evidence>
<evidence type="ECO:0000313" key="8">
    <source>
        <dbReference type="Proteomes" id="UP001054252"/>
    </source>
</evidence>
<feature type="region of interest" description="Disordered" evidence="4">
    <location>
        <begin position="243"/>
        <end position="264"/>
    </location>
</feature>
<dbReference type="GO" id="GO:0031124">
    <property type="term" value="P:mRNA 3'-end processing"/>
    <property type="evidence" value="ECO:0007669"/>
    <property type="project" value="InterPro"/>
</dbReference>
<accession>A0AAV5LRE6</accession>
<feature type="compositionally biased region" description="Low complexity" evidence="4">
    <location>
        <begin position="81"/>
        <end position="101"/>
    </location>
</feature>
<keyword evidence="8" id="KW-1185">Reference proteome</keyword>
<keyword evidence="2" id="KW-0694">RNA-binding</keyword>
<dbReference type="Gene3D" id="1.10.20.70">
    <property type="entry name" value="Transcription termination and cleavage factor, C-terminal domain"/>
    <property type="match status" value="1"/>
</dbReference>
<evidence type="ECO:0000256" key="3">
    <source>
        <dbReference type="ARBA" id="ARBA00023242"/>
    </source>
</evidence>
<dbReference type="InterPro" id="IPR038192">
    <property type="entry name" value="CSTF_C_sf"/>
</dbReference>
<gene>
    <name evidence="7" type="ORF">SLEP1_g47194</name>
</gene>
<evidence type="ECO:0000256" key="4">
    <source>
        <dbReference type="SAM" id="MobiDB-lite"/>
    </source>
</evidence>
<feature type="compositionally biased region" description="Polar residues" evidence="4">
    <location>
        <begin position="194"/>
        <end position="203"/>
    </location>
</feature>